<evidence type="ECO:0000313" key="3">
    <source>
        <dbReference type="Proteomes" id="UP000231358"/>
    </source>
</evidence>
<dbReference type="PANTHER" id="PTHR11560">
    <property type="entry name" value="39S RIBOSOMAL PROTEIN L10, MITOCHONDRIAL"/>
    <property type="match status" value="1"/>
</dbReference>
<name>A0A2G7G7T1_9EURO</name>
<dbReference type="SUPFAM" id="SSF160369">
    <property type="entry name" value="Ribosomal protein L10-like"/>
    <property type="match status" value="1"/>
</dbReference>
<evidence type="ECO:0000313" key="2">
    <source>
        <dbReference type="EMBL" id="PIG88900.1"/>
    </source>
</evidence>
<gene>
    <name evidence="2" type="ORF">AARAC_002593</name>
</gene>
<dbReference type="AlphaFoldDB" id="A0A2G7G7T1"/>
<evidence type="ECO:0000256" key="1">
    <source>
        <dbReference type="ARBA" id="ARBA00008889"/>
    </source>
</evidence>
<proteinExistence type="inferred from homology"/>
<dbReference type="EMBL" id="NEXV01000089">
    <property type="protein sequence ID" value="PIG88900.1"/>
    <property type="molecule type" value="Genomic_DNA"/>
</dbReference>
<comment type="caution">
    <text evidence="2">The sequence shown here is derived from an EMBL/GenBank/DDBJ whole genome shotgun (WGS) entry which is preliminary data.</text>
</comment>
<dbReference type="InterPro" id="IPR047865">
    <property type="entry name" value="Ribosomal_uL10_bac_type"/>
</dbReference>
<accession>A0A2G7G7T1</accession>
<organism evidence="2 3">
    <name type="scientific">Aspergillus arachidicola</name>
    <dbReference type="NCBI Taxonomy" id="656916"/>
    <lineage>
        <taxon>Eukaryota</taxon>
        <taxon>Fungi</taxon>
        <taxon>Dikarya</taxon>
        <taxon>Ascomycota</taxon>
        <taxon>Pezizomycotina</taxon>
        <taxon>Eurotiomycetes</taxon>
        <taxon>Eurotiomycetidae</taxon>
        <taxon>Eurotiales</taxon>
        <taxon>Aspergillaceae</taxon>
        <taxon>Aspergillus</taxon>
        <taxon>Aspergillus subgen. Circumdati</taxon>
    </lineage>
</organism>
<protein>
    <submittedName>
        <fullName evidence="2">Uncharacterized protein</fullName>
    </submittedName>
</protein>
<dbReference type="InterPro" id="IPR043141">
    <property type="entry name" value="Ribosomal_uL10-like_sf"/>
</dbReference>
<reference evidence="2 3" key="1">
    <citation type="submission" date="2017-05" db="EMBL/GenBank/DDBJ databases">
        <title>Genome sequence for an aflatoxigenic pathogen of Argentinian peanut, Aspergillus arachidicola.</title>
        <authorList>
            <person name="Moore G."/>
            <person name="Beltz S.B."/>
            <person name="Mack B.M."/>
        </authorList>
    </citation>
    <scope>NUCLEOTIDE SEQUENCE [LARGE SCALE GENOMIC DNA]</scope>
    <source>
        <strain evidence="2 3">CBS 117610</strain>
    </source>
</reference>
<comment type="similarity">
    <text evidence="1">Belongs to the universal ribosomal protein uL10 family.</text>
</comment>
<sequence>MPPRIRLSSGRIPQPLRRQRLLCQYELPILTRYASTAATATTPAASPEQMTHSVALLLDFLRPNLPHIAIPSTHDNLQSVEWAAIRRELSKALQKVDEQIASEGRSLPPLAPHVKVQIVQTSIFEVALRIVEYFRPNASTIEAGQTPSAVDPITQTSAEVSLSGSRDDPTLSHDLSRAAHDAVLHMKGKHELSPVLVGPIAVLSIPQMSPEHLKAALTVLAPKAAGFPVPTRKANPGWHELPVQNGLNKLALLAARVDGKVFDVDQTKWVSSIEGGMDGLRSQLVMALQSMASSVTNTLEGAGKSLYFTLESRRSVLEEEQKDPSDEKTEA</sequence>
<keyword evidence="3" id="KW-1185">Reference proteome</keyword>
<dbReference type="Proteomes" id="UP000231358">
    <property type="component" value="Unassembled WGS sequence"/>
</dbReference>
<dbReference type="STRING" id="656916.A0A2G7G7T1"/>